<dbReference type="Gene3D" id="1.20.1250.20">
    <property type="entry name" value="MFS general substrate transporter like domains"/>
    <property type="match status" value="1"/>
</dbReference>
<evidence type="ECO:0000256" key="1">
    <source>
        <dbReference type="ARBA" id="ARBA00004141"/>
    </source>
</evidence>
<feature type="domain" description="Major facilitator superfamily (MFS) profile" evidence="6">
    <location>
        <begin position="31"/>
        <end position="447"/>
    </location>
</feature>
<name>A0A1S7S2F8_9HYPH</name>
<feature type="transmembrane region" description="Helical" evidence="5">
    <location>
        <begin position="358"/>
        <end position="380"/>
    </location>
</feature>
<dbReference type="GO" id="GO:0005886">
    <property type="term" value="C:plasma membrane"/>
    <property type="evidence" value="ECO:0007669"/>
    <property type="project" value="TreeGrafter"/>
</dbReference>
<dbReference type="InterPro" id="IPR005829">
    <property type="entry name" value="Sugar_transporter_CS"/>
</dbReference>
<accession>A0A1S7S2F8</accession>
<reference evidence="7 8" key="1">
    <citation type="submission" date="2016-01" db="EMBL/GenBank/DDBJ databases">
        <authorList>
            <person name="Oliw E.H."/>
        </authorList>
    </citation>
    <scope>NUCLEOTIDE SEQUENCE [LARGE SCALE GENOMIC DNA]</scope>
    <source>
        <strain evidence="7 8">Zutra 3-1</strain>
    </source>
</reference>
<dbReference type="PROSITE" id="PS00216">
    <property type="entry name" value="SUGAR_TRANSPORT_1"/>
    <property type="match status" value="1"/>
</dbReference>
<dbReference type="PROSITE" id="PS50850">
    <property type="entry name" value="MFS"/>
    <property type="match status" value="1"/>
</dbReference>
<keyword evidence="2 5" id="KW-0812">Transmembrane</keyword>
<feature type="transmembrane region" description="Helical" evidence="5">
    <location>
        <begin position="162"/>
        <end position="184"/>
    </location>
</feature>
<dbReference type="Proteomes" id="UP000191987">
    <property type="component" value="Unassembled WGS sequence"/>
</dbReference>
<evidence type="ECO:0000256" key="4">
    <source>
        <dbReference type="ARBA" id="ARBA00023136"/>
    </source>
</evidence>
<evidence type="ECO:0000259" key="6">
    <source>
        <dbReference type="PROSITE" id="PS50850"/>
    </source>
</evidence>
<dbReference type="EMBL" id="FBWG01000049">
    <property type="protein sequence ID" value="CUX61642.1"/>
    <property type="molecule type" value="Genomic_DNA"/>
</dbReference>
<feature type="transmembrane region" description="Helical" evidence="5">
    <location>
        <begin position="69"/>
        <end position="91"/>
    </location>
</feature>
<evidence type="ECO:0000313" key="7">
    <source>
        <dbReference type="EMBL" id="CUX61642.1"/>
    </source>
</evidence>
<dbReference type="InterPro" id="IPR036259">
    <property type="entry name" value="MFS_trans_sf"/>
</dbReference>
<feature type="transmembrane region" description="Helical" evidence="5">
    <location>
        <begin position="392"/>
        <end position="415"/>
    </location>
</feature>
<feature type="transmembrane region" description="Helical" evidence="5">
    <location>
        <begin position="332"/>
        <end position="352"/>
    </location>
</feature>
<evidence type="ECO:0000256" key="3">
    <source>
        <dbReference type="ARBA" id="ARBA00022989"/>
    </source>
</evidence>
<gene>
    <name evidence="7" type="ORF">AGR7C_pAt0094</name>
</gene>
<feature type="transmembrane region" description="Helical" evidence="5">
    <location>
        <begin position="421"/>
        <end position="442"/>
    </location>
</feature>
<feature type="transmembrane region" description="Helical" evidence="5">
    <location>
        <begin position="264"/>
        <end position="284"/>
    </location>
</feature>
<evidence type="ECO:0000313" key="8">
    <source>
        <dbReference type="Proteomes" id="UP000191987"/>
    </source>
</evidence>
<protein>
    <submittedName>
        <fullName evidence="7">Arabinose efflux permease family protein</fullName>
    </submittedName>
</protein>
<feature type="transmembrane region" description="Helical" evidence="5">
    <location>
        <begin position="103"/>
        <end position="122"/>
    </location>
</feature>
<feature type="transmembrane region" description="Helical" evidence="5">
    <location>
        <begin position="304"/>
        <end position="325"/>
    </location>
</feature>
<keyword evidence="4 5" id="KW-0472">Membrane</keyword>
<dbReference type="InterPro" id="IPR005828">
    <property type="entry name" value="MFS_sugar_transport-like"/>
</dbReference>
<evidence type="ECO:0000256" key="5">
    <source>
        <dbReference type="SAM" id="Phobius"/>
    </source>
</evidence>
<organism evidence="7 8">
    <name type="scientific">Agrobacterium deltaense Zutra 3/1</name>
    <dbReference type="NCBI Taxonomy" id="1183427"/>
    <lineage>
        <taxon>Bacteria</taxon>
        <taxon>Pseudomonadati</taxon>
        <taxon>Pseudomonadota</taxon>
        <taxon>Alphaproteobacteria</taxon>
        <taxon>Hyphomicrobiales</taxon>
        <taxon>Rhizobiaceae</taxon>
        <taxon>Rhizobium/Agrobacterium group</taxon>
        <taxon>Agrobacterium</taxon>
    </lineage>
</organism>
<dbReference type="SUPFAM" id="SSF103473">
    <property type="entry name" value="MFS general substrate transporter"/>
    <property type="match status" value="1"/>
</dbReference>
<evidence type="ECO:0000256" key="2">
    <source>
        <dbReference type="ARBA" id="ARBA00022692"/>
    </source>
</evidence>
<sequence>MMQNELGAAASIKNDPTVPWYKTLNRAQWNTLGASNLGWLFDGFENYALILTAGPALRQLLDPSQHAEIPFYIGLIIGINLLGWGIGGMLGGVMADYIGRKRMMVIAIIAYSVMTGLSAFSFSWWSFAVLRFFVGISVGSEWATGSSMMAEMWPDRARGKGAGLMQCGLGIGFFVASLVWLFIAPMGEDSWRYMYILGVLPALLTLWIRRAIPESEIWEKANEQREAARVRKEKGETLTGEDAQITRFTLTDLLTDKATRKNTIAVFLMSLATTVGFWSISTWVPPFVGSLAAANGMNAAQWASYAGMCYTAGSIAGYIAFGFLADAFGRKPVTIAFFILAFLLTPVLFFLTKDPRTLLMLAFANAIFSNGQYTWMPVWLPELYPTRIRATALAFAFNGPRFIAFLGPLLAGTMIVSFGGFGPAAMVFASIYVIGLAATFFLPETNGKPLPN</sequence>
<proteinExistence type="predicted"/>
<comment type="subcellular location">
    <subcellularLocation>
        <location evidence="1">Membrane</location>
        <topology evidence="1">Multi-pass membrane protein</topology>
    </subcellularLocation>
</comment>
<dbReference type="PANTHER" id="PTHR23508:SF10">
    <property type="entry name" value="CARBOXYLIC ACID TRANSPORTER PROTEIN HOMOLOG"/>
    <property type="match status" value="1"/>
</dbReference>
<dbReference type="GO" id="GO:0046943">
    <property type="term" value="F:carboxylic acid transmembrane transporter activity"/>
    <property type="evidence" value="ECO:0007669"/>
    <property type="project" value="TreeGrafter"/>
</dbReference>
<dbReference type="Pfam" id="PF00083">
    <property type="entry name" value="Sugar_tr"/>
    <property type="match status" value="1"/>
</dbReference>
<dbReference type="PANTHER" id="PTHR23508">
    <property type="entry name" value="CARBOXYLIC ACID TRANSPORTER PROTEIN HOMOLOG"/>
    <property type="match status" value="1"/>
</dbReference>
<dbReference type="InterPro" id="IPR020846">
    <property type="entry name" value="MFS_dom"/>
</dbReference>
<keyword evidence="3 5" id="KW-1133">Transmembrane helix</keyword>
<dbReference type="RefSeq" id="WP_120947786.1">
    <property type="nucleotide sequence ID" value="NZ_LT009750.1"/>
</dbReference>
<dbReference type="AlphaFoldDB" id="A0A1S7S2F8"/>